<dbReference type="Pfam" id="PF00156">
    <property type="entry name" value="Pribosyltran"/>
    <property type="match status" value="1"/>
</dbReference>
<dbReference type="InterPro" id="IPR051910">
    <property type="entry name" value="ComF/GntX_DNA_util-trans"/>
</dbReference>
<dbReference type="Gene3D" id="3.40.50.2020">
    <property type="match status" value="1"/>
</dbReference>
<keyword evidence="4" id="KW-1185">Reference proteome</keyword>
<dbReference type="InterPro" id="IPR000836">
    <property type="entry name" value="PRTase_dom"/>
</dbReference>
<protein>
    <submittedName>
        <fullName evidence="3">ComF family protein</fullName>
    </submittedName>
</protein>
<comment type="similarity">
    <text evidence="1">Belongs to the ComF/GntX family.</text>
</comment>
<dbReference type="AlphaFoldDB" id="A0A3N3ZVX1"/>
<name>A0A3N3ZVX1_9MICC</name>
<evidence type="ECO:0000256" key="1">
    <source>
        <dbReference type="ARBA" id="ARBA00008007"/>
    </source>
</evidence>
<dbReference type="CDD" id="cd06223">
    <property type="entry name" value="PRTases_typeI"/>
    <property type="match status" value="1"/>
</dbReference>
<reference evidence="3 4" key="1">
    <citation type="submission" date="2018-10" db="EMBL/GenBank/DDBJ databases">
        <title>Kocuria sp. M5W7-7, whole genome shotgun sequence.</title>
        <authorList>
            <person name="Tuo L."/>
        </authorList>
    </citation>
    <scope>NUCLEOTIDE SEQUENCE [LARGE SCALE GENOMIC DNA]</scope>
    <source>
        <strain evidence="3 4">M5W7-7</strain>
    </source>
</reference>
<proteinExistence type="inferred from homology"/>
<accession>A0A3N3ZVX1</accession>
<organism evidence="3 4">
    <name type="scientific">Kocuria soli</name>
    <dbReference type="NCBI Taxonomy" id="2485125"/>
    <lineage>
        <taxon>Bacteria</taxon>
        <taxon>Bacillati</taxon>
        <taxon>Actinomycetota</taxon>
        <taxon>Actinomycetes</taxon>
        <taxon>Micrococcales</taxon>
        <taxon>Micrococcaceae</taxon>
        <taxon>Kocuria</taxon>
    </lineage>
</organism>
<comment type="caution">
    <text evidence="3">The sequence shown here is derived from an EMBL/GenBank/DDBJ whole genome shotgun (WGS) entry which is preliminary data.</text>
</comment>
<sequence>MVGTAVQAALVSVHGQAWDRVATAVTGVIATGLEPVLPVECVVCREPGAALCRSCRRLLHRSTAHPARVEHYARHADGLPIVAAGTYEHELATCLLAMKQAGRTDLLPELGPVLLRAVRAALGTPGPVDDTAGPRRVDLVPIPTSARALRRRWFDPVGELLSAGRPGVNLPPGTSVTPWLVHRSRDPDGAIRELAQRLHLGPRAEAGAQKARSADARVRSGAQNFRVATGRRLPSGRRAQPGAVVLIDDVVTTGATLSRACRTLRDAGAEVLGAVVLAAAHTPTGNMPHGVGHEGL</sequence>
<evidence type="ECO:0000259" key="2">
    <source>
        <dbReference type="Pfam" id="PF00156"/>
    </source>
</evidence>
<dbReference type="PANTHER" id="PTHR47505:SF1">
    <property type="entry name" value="DNA UTILIZATION PROTEIN YHGH"/>
    <property type="match status" value="1"/>
</dbReference>
<dbReference type="PANTHER" id="PTHR47505">
    <property type="entry name" value="DNA UTILIZATION PROTEIN YHGH"/>
    <property type="match status" value="1"/>
</dbReference>
<feature type="domain" description="Phosphoribosyltransferase" evidence="2">
    <location>
        <begin position="244"/>
        <end position="283"/>
    </location>
</feature>
<evidence type="ECO:0000313" key="3">
    <source>
        <dbReference type="EMBL" id="ROZ62618.1"/>
    </source>
</evidence>
<gene>
    <name evidence="3" type="ORF">EDL96_09065</name>
</gene>
<dbReference type="Proteomes" id="UP000270616">
    <property type="component" value="Unassembled WGS sequence"/>
</dbReference>
<evidence type="ECO:0000313" key="4">
    <source>
        <dbReference type="Proteomes" id="UP000270616"/>
    </source>
</evidence>
<dbReference type="InterPro" id="IPR029057">
    <property type="entry name" value="PRTase-like"/>
</dbReference>
<dbReference type="SUPFAM" id="SSF53271">
    <property type="entry name" value="PRTase-like"/>
    <property type="match status" value="1"/>
</dbReference>
<dbReference type="EMBL" id="RKMF01000011">
    <property type="protein sequence ID" value="ROZ62618.1"/>
    <property type="molecule type" value="Genomic_DNA"/>
</dbReference>